<evidence type="ECO:0000313" key="5">
    <source>
        <dbReference type="Proteomes" id="UP000319663"/>
    </source>
</evidence>
<dbReference type="GO" id="GO:0005524">
    <property type="term" value="F:ATP binding"/>
    <property type="evidence" value="ECO:0007669"/>
    <property type="project" value="UniProtKB-UniRule"/>
</dbReference>
<dbReference type="GO" id="GO:0005886">
    <property type="term" value="C:plasma membrane"/>
    <property type="evidence" value="ECO:0007669"/>
    <property type="project" value="TreeGrafter"/>
</dbReference>
<dbReference type="PANTHER" id="PTHR23086:SF126">
    <property type="entry name" value="PIPK DOMAIN-CONTAINING PROTEIN"/>
    <property type="match status" value="1"/>
</dbReference>
<dbReference type="Pfam" id="PF01504">
    <property type="entry name" value="PIP5K"/>
    <property type="match status" value="1"/>
</dbReference>
<evidence type="ECO:0000313" key="4">
    <source>
        <dbReference type="EMBL" id="TQB72214.1"/>
    </source>
</evidence>
<dbReference type="InterPro" id="IPR023610">
    <property type="entry name" value="PInositol-4/5-P-5/4-kinase"/>
</dbReference>
<dbReference type="EMBL" id="VIFY01000067">
    <property type="protein sequence ID" value="TQB72214.1"/>
    <property type="molecule type" value="Genomic_DNA"/>
</dbReference>
<dbReference type="InterPro" id="IPR002498">
    <property type="entry name" value="PInositol-4-P-4/5-kinase_core"/>
</dbReference>
<keyword evidence="2" id="KW-1133">Transmembrane helix</keyword>
<dbReference type="PROSITE" id="PS51455">
    <property type="entry name" value="PIPK"/>
    <property type="match status" value="1"/>
</dbReference>
<keyword evidence="2" id="KW-0812">Transmembrane</keyword>
<dbReference type="GO" id="GO:0046854">
    <property type="term" value="P:phosphatidylinositol phosphate biosynthetic process"/>
    <property type="evidence" value="ECO:0007669"/>
    <property type="project" value="TreeGrafter"/>
</dbReference>
<dbReference type="InterPro" id="IPR027483">
    <property type="entry name" value="PInositol-4-P-4/5-kinase_C_sf"/>
</dbReference>
<protein>
    <recommendedName>
        <fullName evidence="3">PIPK domain-containing protein</fullName>
    </recommendedName>
</protein>
<dbReference type="STRING" id="5098.A0A507QX62"/>
<keyword evidence="2" id="KW-0472">Membrane</keyword>
<keyword evidence="1" id="KW-0808">Transferase</keyword>
<gene>
    <name evidence="4" type="ORF">MPDQ_006933</name>
</gene>
<keyword evidence="5" id="KW-1185">Reference proteome</keyword>
<accession>A0A507QX62</accession>
<feature type="transmembrane region" description="Helical" evidence="2">
    <location>
        <begin position="31"/>
        <end position="49"/>
    </location>
</feature>
<dbReference type="PANTHER" id="PTHR23086">
    <property type="entry name" value="PHOSPHATIDYLINOSITOL-4-PHOSPHATE 5-KINASE"/>
    <property type="match status" value="1"/>
</dbReference>
<keyword evidence="1" id="KW-0067">ATP-binding</keyword>
<keyword evidence="1" id="KW-0547">Nucleotide-binding</keyword>
<name>A0A507QX62_MONPU</name>
<evidence type="ECO:0000256" key="1">
    <source>
        <dbReference type="PROSITE-ProRule" id="PRU00781"/>
    </source>
</evidence>
<dbReference type="SUPFAM" id="SSF56104">
    <property type="entry name" value="SAICAR synthase-like"/>
    <property type="match status" value="1"/>
</dbReference>
<feature type="domain" description="PIPK" evidence="3">
    <location>
        <begin position="1"/>
        <end position="344"/>
    </location>
</feature>
<dbReference type="GO" id="GO:0016308">
    <property type="term" value="F:1-phosphatidylinositol-4-phosphate 5-kinase activity"/>
    <property type="evidence" value="ECO:0007669"/>
    <property type="project" value="TreeGrafter"/>
</dbReference>
<evidence type="ECO:0000256" key="2">
    <source>
        <dbReference type="SAM" id="Phobius"/>
    </source>
</evidence>
<proteinExistence type="predicted"/>
<sequence>MGNRKQHRVEALSKSIEGAVIKDPNGAHKNIIGYITAFFTVLNITLVRYDNNVAFEKLRHETWEIDEDEYKASFTRKCRGDKNSLKAMGDLGYSGSTFFRTADSKFLVKSLPRHFEHRFFEADLIKPYYDYMASHPDSLLVRITDYVYAPYPTLGNILKLTPSNHIIMENLQYGKPSDPEKDKWEAYDLKPLQYFYPQRDLLPSPLVTETVLKKTLNVFKDKIRITRGEYEELRRTMEEDTMFLESADTVDYSLFLIRFPASSDPRVIGRRRSRFRSGLVSADGLWKYRFATLDFFWSKHNLRTQVLTGAVDAFNVVEQRGPMTVTTSVEDYRQKFLQLVDDLVEVHEDINTSDKSG</sequence>
<evidence type="ECO:0000259" key="3">
    <source>
        <dbReference type="PROSITE" id="PS51455"/>
    </source>
</evidence>
<dbReference type="OrthoDB" id="70770at2759"/>
<dbReference type="Gene3D" id="3.30.810.10">
    <property type="entry name" value="2-Layer Sandwich"/>
    <property type="match status" value="1"/>
</dbReference>
<dbReference type="Gene3D" id="3.30.800.10">
    <property type="entry name" value="Phosphatidylinositol Phosphate Kinase II Beta"/>
    <property type="match status" value="1"/>
</dbReference>
<dbReference type="SMART" id="SM00330">
    <property type="entry name" value="PIPKc"/>
    <property type="match status" value="1"/>
</dbReference>
<organism evidence="4 5">
    <name type="scientific">Monascus purpureus</name>
    <name type="common">Red mold</name>
    <name type="synonym">Monascus anka</name>
    <dbReference type="NCBI Taxonomy" id="5098"/>
    <lineage>
        <taxon>Eukaryota</taxon>
        <taxon>Fungi</taxon>
        <taxon>Dikarya</taxon>
        <taxon>Ascomycota</taxon>
        <taxon>Pezizomycotina</taxon>
        <taxon>Eurotiomycetes</taxon>
        <taxon>Eurotiomycetidae</taxon>
        <taxon>Eurotiales</taxon>
        <taxon>Aspergillaceae</taxon>
        <taxon>Monascus</taxon>
    </lineage>
</organism>
<dbReference type="AlphaFoldDB" id="A0A507QX62"/>
<keyword evidence="1" id="KW-0418">Kinase</keyword>
<reference evidence="4 5" key="1">
    <citation type="submission" date="2019-06" db="EMBL/GenBank/DDBJ databases">
        <title>Wine fermentation using esterase from Monascus purpureus.</title>
        <authorList>
            <person name="Geng C."/>
            <person name="Zhang Y."/>
        </authorList>
    </citation>
    <scope>NUCLEOTIDE SEQUENCE [LARGE SCALE GENOMIC DNA]</scope>
    <source>
        <strain evidence="4">HQ1</strain>
    </source>
</reference>
<dbReference type="Proteomes" id="UP000319663">
    <property type="component" value="Unassembled WGS sequence"/>
</dbReference>
<comment type="caution">
    <text evidence="4">The sequence shown here is derived from an EMBL/GenBank/DDBJ whole genome shotgun (WGS) entry which is preliminary data.</text>
</comment>
<dbReference type="InterPro" id="IPR027484">
    <property type="entry name" value="PInositol-4-P-5-kinase_N"/>
</dbReference>